<dbReference type="InterPro" id="IPR004167">
    <property type="entry name" value="PSBD"/>
</dbReference>
<gene>
    <name evidence="10" type="primary">bfmBB</name>
    <name evidence="10" type="ORF">GCM10011494_26880</name>
</gene>
<evidence type="ECO:0000256" key="7">
    <source>
        <dbReference type="RuleBase" id="RU003423"/>
    </source>
</evidence>
<proteinExistence type="inferred from homology"/>
<feature type="region of interest" description="Disordered" evidence="8">
    <location>
        <begin position="176"/>
        <end position="201"/>
    </location>
</feature>
<reference evidence="10" key="2">
    <citation type="submission" date="2020-09" db="EMBL/GenBank/DDBJ databases">
        <authorList>
            <person name="Sun Q."/>
            <person name="Zhou Y."/>
        </authorList>
    </citation>
    <scope>NUCLEOTIDE SEQUENCE</scope>
    <source>
        <strain evidence="10">CGMCC 1.15095</strain>
    </source>
</reference>
<evidence type="ECO:0000256" key="1">
    <source>
        <dbReference type="ARBA" id="ARBA00001938"/>
    </source>
</evidence>
<dbReference type="CDD" id="cd06849">
    <property type="entry name" value="lipoyl_domain"/>
    <property type="match status" value="1"/>
</dbReference>
<feature type="domain" description="Peripheral subunit-binding (PSBD)" evidence="9">
    <location>
        <begin position="131"/>
        <end position="168"/>
    </location>
</feature>
<dbReference type="AlphaFoldDB" id="A0A916TTL2"/>
<dbReference type="Gene3D" id="2.40.50.100">
    <property type="match status" value="1"/>
</dbReference>
<evidence type="ECO:0000259" key="9">
    <source>
        <dbReference type="PROSITE" id="PS51826"/>
    </source>
</evidence>
<dbReference type="GO" id="GO:0016407">
    <property type="term" value="F:acetyltransferase activity"/>
    <property type="evidence" value="ECO:0007669"/>
    <property type="project" value="TreeGrafter"/>
</dbReference>
<dbReference type="InterPro" id="IPR000089">
    <property type="entry name" value="Biotin_lipoyl"/>
</dbReference>
<evidence type="ECO:0000256" key="5">
    <source>
        <dbReference type="ARBA" id="ARBA00022823"/>
    </source>
</evidence>
<dbReference type="PROSITE" id="PS51826">
    <property type="entry name" value="PSBD"/>
    <property type="match status" value="1"/>
</dbReference>
<keyword evidence="6 7" id="KW-0012">Acyltransferase</keyword>
<dbReference type="EC" id="2.3.1.-" evidence="7"/>
<organism evidence="10 11">
    <name type="scientific">Novosphingobium endophyticum</name>
    <dbReference type="NCBI Taxonomy" id="1955250"/>
    <lineage>
        <taxon>Bacteria</taxon>
        <taxon>Pseudomonadati</taxon>
        <taxon>Pseudomonadota</taxon>
        <taxon>Alphaproteobacteria</taxon>
        <taxon>Sphingomonadales</taxon>
        <taxon>Sphingomonadaceae</taxon>
        <taxon>Novosphingobium</taxon>
    </lineage>
</organism>
<dbReference type="Proteomes" id="UP000608154">
    <property type="component" value="Unassembled WGS sequence"/>
</dbReference>
<keyword evidence="4 7" id="KW-0808">Transferase</keyword>
<dbReference type="InterPro" id="IPR050743">
    <property type="entry name" value="2-oxoacid_DH_E2_comp"/>
</dbReference>
<evidence type="ECO:0000256" key="6">
    <source>
        <dbReference type="ARBA" id="ARBA00023315"/>
    </source>
</evidence>
<evidence type="ECO:0000256" key="4">
    <source>
        <dbReference type="ARBA" id="ARBA00022679"/>
    </source>
</evidence>
<evidence type="ECO:0000313" key="10">
    <source>
        <dbReference type="EMBL" id="GGC06828.1"/>
    </source>
</evidence>
<name>A0A916TTL2_9SPHN</name>
<dbReference type="SUPFAM" id="SSF52777">
    <property type="entry name" value="CoA-dependent acyltransferases"/>
    <property type="match status" value="1"/>
</dbReference>
<dbReference type="RefSeq" id="WP_188772060.1">
    <property type="nucleotide sequence ID" value="NZ_BMHK01000018.1"/>
</dbReference>
<dbReference type="Pfam" id="PF00364">
    <property type="entry name" value="Biotin_lipoyl"/>
    <property type="match status" value="1"/>
</dbReference>
<dbReference type="InterPro" id="IPR023213">
    <property type="entry name" value="CAT-like_dom_sf"/>
</dbReference>
<reference evidence="10" key="1">
    <citation type="journal article" date="2014" name="Int. J. Syst. Evol. Microbiol.">
        <title>Complete genome sequence of Corynebacterium casei LMG S-19264T (=DSM 44701T), isolated from a smear-ripened cheese.</title>
        <authorList>
            <consortium name="US DOE Joint Genome Institute (JGI-PGF)"/>
            <person name="Walter F."/>
            <person name="Albersmeier A."/>
            <person name="Kalinowski J."/>
            <person name="Ruckert C."/>
        </authorList>
    </citation>
    <scope>NUCLEOTIDE SEQUENCE</scope>
    <source>
        <strain evidence="10">CGMCC 1.15095</strain>
    </source>
</reference>
<dbReference type="InterPro" id="IPR011053">
    <property type="entry name" value="Single_hybrid_motif"/>
</dbReference>
<sequence>MLQELKIPRMGSVENARLVAWHIDEGQSYGEGDILYEIETDKTTTEVEATSPGILAQRKGEPGDDFKVGDCIGLWAAPGTGPAALRKAVAALDGQEPRPASAENAAAPVKVAAADGEAVRPLSRTAACGVRISPLARRLAAQHGVDVAGIAGSGAYGKITGKDVLKVSNAAGTAPRTIAPPAGRVLPDSRPADQAAASAEGARVVPHSLRRKTIARRMVEAAAVPSLTADMEIDLTALFAHRASVAGKGTSVLGLIAHAAVSALVEHRSLNAHWNDEALIQWDHVHLGIAVDTAGGLIVPVIRHAERLNARGLTEEIARVAQAARDGSLSSADLEGGTFTISNPGSVGPVIRAEALLNVPQVALLGLPGIVRAVKVVPDGDGWATAVRRVIRPSLTFDHRALDGGPVIAFLNTLKIQMESL</sequence>
<evidence type="ECO:0000256" key="2">
    <source>
        <dbReference type="ARBA" id="ARBA00007317"/>
    </source>
</evidence>
<dbReference type="Pfam" id="PF00198">
    <property type="entry name" value="2-oxoacid_dh"/>
    <property type="match status" value="1"/>
</dbReference>
<dbReference type="SUPFAM" id="SSF51230">
    <property type="entry name" value="Single hybrid motif"/>
    <property type="match status" value="1"/>
</dbReference>
<accession>A0A916TTL2</accession>
<dbReference type="PANTHER" id="PTHR43178">
    <property type="entry name" value="DIHYDROLIPOAMIDE ACETYLTRANSFERASE COMPONENT OF PYRUVATE DEHYDROGENASE COMPLEX"/>
    <property type="match status" value="1"/>
</dbReference>
<evidence type="ECO:0000256" key="8">
    <source>
        <dbReference type="SAM" id="MobiDB-lite"/>
    </source>
</evidence>
<dbReference type="InterPro" id="IPR001078">
    <property type="entry name" value="2-oxoacid_DH_actylTfrase"/>
</dbReference>
<comment type="similarity">
    <text evidence="2 7">Belongs to the 2-oxoacid dehydrogenase family.</text>
</comment>
<dbReference type="GO" id="GO:0031405">
    <property type="term" value="F:lipoic acid binding"/>
    <property type="evidence" value="ECO:0007669"/>
    <property type="project" value="TreeGrafter"/>
</dbReference>
<comment type="subunit">
    <text evidence="3">Forms a 24-polypeptide structural core with octahedral symmetry.</text>
</comment>
<dbReference type="Gene3D" id="4.10.320.10">
    <property type="entry name" value="E3-binding domain"/>
    <property type="match status" value="1"/>
</dbReference>
<protein>
    <recommendedName>
        <fullName evidence="7">Dihydrolipoamide acetyltransferase component of pyruvate dehydrogenase complex</fullName>
        <ecNumber evidence="7">2.3.1.-</ecNumber>
    </recommendedName>
</protein>
<evidence type="ECO:0000256" key="3">
    <source>
        <dbReference type="ARBA" id="ARBA00011484"/>
    </source>
</evidence>
<keyword evidence="11" id="KW-1185">Reference proteome</keyword>
<comment type="caution">
    <text evidence="10">The sequence shown here is derived from an EMBL/GenBank/DDBJ whole genome shotgun (WGS) entry which is preliminary data.</text>
</comment>
<dbReference type="EMBL" id="BMHK01000018">
    <property type="protein sequence ID" value="GGC06828.1"/>
    <property type="molecule type" value="Genomic_DNA"/>
</dbReference>
<keyword evidence="5 7" id="KW-0450">Lipoyl</keyword>
<comment type="cofactor">
    <cofactor evidence="1 7">
        <name>(R)-lipoate</name>
        <dbReference type="ChEBI" id="CHEBI:83088"/>
    </cofactor>
</comment>
<dbReference type="Gene3D" id="3.30.559.10">
    <property type="entry name" value="Chloramphenicol acetyltransferase-like domain"/>
    <property type="match status" value="1"/>
</dbReference>
<dbReference type="InterPro" id="IPR036625">
    <property type="entry name" value="E3-bd_dom_sf"/>
</dbReference>
<dbReference type="GO" id="GO:0005737">
    <property type="term" value="C:cytoplasm"/>
    <property type="evidence" value="ECO:0007669"/>
    <property type="project" value="TreeGrafter"/>
</dbReference>
<dbReference type="SUPFAM" id="SSF47005">
    <property type="entry name" value="Peripheral subunit-binding domain of 2-oxo acid dehydrogenase complex"/>
    <property type="match status" value="1"/>
</dbReference>
<evidence type="ECO:0000313" key="11">
    <source>
        <dbReference type="Proteomes" id="UP000608154"/>
    </source>
</evidence>
<dbReference type="Pfam" id="PF02817">
    <property type="entry name" value="E3_binding"/>
    <property type="match status" value="1"/>
</dbReference>
<dbReference type="PANTHER" id="PTHR43178:SF5">
    <property type="entry name" value="LIPOAMIDE ACYLTRANSFERASE COMPONENT OF BRANCHED-CHAIN ALPHA-KETO ACID DEHYDROGENASE COMPLEX, MITOCHONDRIAL"/>
    <property type="match status" value="1"/>
</dbReference>